<dbReference type="OrthoDB" id="10013825at2759"/>
<dbReference type="Gene3D" id="3.30.10.10">
    <property type="entry name" value="Trypsin Inhibitor V, subunit A"/>
    <property type="match status" value="1"/>
</dbReference>
<dbReference type="GO" id="GO:0004867">
    <property type="term" value="F:serine-type endopeptidase inhibitor activity"/>
    <property type="evidence" value="ECO:0007669"/>
    <property type="project" value="UniProtKB-KW"/>
</dbReference>
<dbReference type="InterPro" id="IPR036354">
    <property type="entry name" value="Prot_inh_pot1_sf"/>
</dbReference>
<evidence type="ECO:0000313" key="6">
    <source>
        <dbReference type="Proteomes" id="UP001165122"/>
    </source>
</evidence>
<dbReference type="SUPFAM" id="SSF54654">
    <property type="entry name" value="CI-2 family of serine protease inhibitors"/>
    <property type="match status" value="1"/>
</dbReference>
<keyword evidence="3" id="KW-0722">Serine protease inhibitor</keyword>
<evidence type="ECO:0000313" key="5">
    <source>
        <dbReference type="EMBL" id="GMI01271.1"/>
    </source>
</evidence>
<evidence type="ECO:0000256" key="3">
    <source>
        <dbReference type="ARBA" id="ARBA00022900"/>
    </source>
</evidence>
<dbReference type="PANTHER" id="PTHR33091:SF29">
    <property type="entry name" value="SUBTILISIN INHIBITOR 1"/>
    <property type="match status" value="1"/>
</dbReference>
<protein>
    <submittedName>
        <fullName evidence="5">Uncharacterized protein</fullName>
    </submittedName>
</protein>
<reference evidence="6" key="1">
    <citation type="journal article" date="2023" name="Commun. Biol.">
        <title>Genome analysis of Parmales, the sister group of diatoms, reveals the evolutionary specialization of diatoms from phago-mixotrophs to photoautotrophs.</title>
        <authorList>
            <person name="Ban H."/>
            <person name="Sato S."/>
            <person name="Yoshikawa S."/>
            <person name="Yamada K."/>
            <person name="Nakamura Y."/>
            <person name="Ichinomiya M."/>
            <person name="Sato N."/>
            <person name="Blanc-Mathieu R."/>
            <person name="Endo H."/>
            <person name="Kuwata A."/>
            <person name="Ogata H."/>
        </authorList>
    </citation>
    <scope>NUCLEOTIDE SEQUENCE [LARGE SCALE GENOMIC DNA]</scope>
    <source>
        <strain evidence="6">NIES 3700</strain>
    </source>
</reference>
<evidence type="ECO:0000256" key="4">
    <source>
        <dbReference type="SAM" id="SignalP"/>
    </source>
</evidence>
<keyword evidence="6" id="KW-1185">Reference proteome</keyword>
<accession>A0A9W7F3W1</accession>
<evidence type="ECO:0000256" key="1">
    <source>
        <dbReference type="ARBA" id="ARBA00008210"/>
    </source>
</evidence>
<comment type="caution">
    <text evidence="5">The sequence shown here is derived from an EMBL/GenBank/DDBJ whole genome shotgun (WGS) entry which is preliminary data.</text>
</comment>
<gene>
    <name evidence="5" type="ORF">TrLO_g9534</name>
</gene>
<dbReference type="Pfam" id="PF00280">
    <property type="entry name" value="potato_inhibit"/>
    <property type="match status" value="1"/>
</dbReference>
<dbReference type="GO" id="GO:0009611">
    <property type="term" value="P:response to wounding"/>
    <property type="evidence" value="ECO:0007669"/>
    <property type="project" value="InterPro"/>
</dbReference>
<keyword evidence="4" id="KW-0732">Signal</keyword>
<feature type="signal peptide" evidence="4">
    <location>
        <begin position="1"/>
        <end position="18"/>
    </location>
</feature>
<keyword evidence="2" id="KW-0646">Protease inhibitor</keyword>
<name>A0A9W7F3W1_9STRA</name>
<organism evidence="5 6">
    <name type="scientific">Triparma laevis f. longispina</name>
    <dbReference type="NCBI Taxonomy" id="1714387"/>
    <lineage>
        <taxon>Eukaryota</taxon>
        <taxon>Sar</taxon>
        <taxon>Stramenopiles</taxon>
        <taxon>Ochrophyta</taxon>
        <taxon>Bolidophyceae</taxon>
        <taxon>Parmales</taxon>
        <taxon>Triparmaceae</taxon>
        <taxon>Triparma</taxon>
    </lineage>
</organism>
<evidence type="ECO:0000256" key="2">
    <source>
        <dbReference type="ARBA" id="ARBA00022690"/>
    </source>
</evidence>
<dbReference type="PANTHER" id="PTHR33091">
    <property type="entry name" value="PROTEIN, PUTATIVE, EXPRESSED-RELATED"/>
    <property type="match status" value="1"/>
</dbReference>
<proteinExistence type="inferred from homology"/>
<sequence length="103" mass="11534">MPRFLIFLLLAIFLTTSGQKENRGRILTPGLAVPGSDGKIAKWPETIGMEGIEAAEYIQNSRPDLATVTVIGERDIMTRDMRFDRVRIFVDENGEVIKCPRIG</sequence>
<dbReference type="InterPro" id="IPR000864">
    <property type="entry name" value="Prot_inh_pot1"/>
</dbReference>
<dbReference type="AlphaFoldDB" id="A0A9W7F3W1"/>
<dbReference type="Proteomes" id="UP001165122">
    <property type="component" value="Unassembled WGS sequence"/>
</dbReference>
<feature type="chain" id="PRO_5040880416" evidence="4">
    <location>
        <begin position="19"/>
        <end position="103"/>
    </location>
</feature>
<dbReference type="EMBL" id="BRXW01000032">
    <property type="protein sequence ID" value="GMI01271.1"/>
    <property type="molecule type" value="Genomic_DNA"/>
</dbReference>
<comment type="similarity">
    <text evidence="1">Belongs to the protease inhibitor I13 (potato type I serine protease inhibitor) family.</text>
</comment>